<protein>
    <submittedName>
        <fullName evidence="1">Uncharacterized protein</fullName>
    </submittedName>
</protein>
<gene>
    <name evidence="1" type="ORF">SAMN06296010_1990</name>
</gene>
<accession>A0A1X7K3P3</accession>
<sequence length="116" mass="13156">MNKVGDYTALMASIDFVPSDPFAIVHIHKKTWCVAPHGKILGWIKWDDPKPFDRRFHVYSHGLDDGGRRVWVKSFETIGSAATFVRQHAAEMAKLTARLQPDHLEFVDGVPRRGTT</sequence>
<proteinExistence type="predicted"/>
<dbReference type="Proteomes" id="UP000193244">
    <property type="component" value="Unassembled WGS sequence"/>
</dbReference>
<dbReference type="RefSeq" id="WP_085485546.1">
    <property type="nucleotide sequence ID" value="NZ_FXAY01000003.1"/>
</dbReference>
<dbReference type="AlphaFoldDB" id="A0A1X7K3P3"/>
<organism evidence="1 2">
    <name type="scientific">Agreia pratensis</name>
    <dbReference type="NCBI Taxonomy" id="150121"/>
    <lineage>
        <taxon>Bacteria</taxon>
        <taxon>Bacillati</taxon>
        <taxon>Actinomycetota</taxon>
        <taxon>Actinomycetes</taxon>
        <taxon>Micrococcales</taxon>
        <taxon>Microbacteriaceae</taxon>
        <taxon>Agreia</taxon>
    </lineage>
</organism>
<dbReference type="OrthoDB" id="5121520at2"/>
<evidence type="ECO:0000313" key="2">
    <source>
        <dbReference type="Proteomes" id="UP000193244"/>
    </source>
</evidence>
<reference evidence="2" key="1">
    <citation type="submission" date="2017-04" db="EMBL/GenBank/DDBJ databases">
        <authorList>
            <person name="Varghese N."/>
            <person name="Submissions S."/>
        </authorList>
    </citation>
    <scope>NUCLEOTIDE SEQUENCE [LARGE SCALE GENOMIC DNA]</scope>
    <source>
        <strain evidence="2">VKM Ac-2510</strain>
    </source>
</reference>
<evidence type="ECO:0000313" key="1">
    <source>
        <dbReference type="EMBL" id="SMG34798.1"/>
    </source>
</evidence>
<dbReference type="EMBL" id="FXAY01000003">
    <property type="protein sequence ID" value="SMG34798.1"/>
    <property type="molecule type" value="Genomic_DNA"/>
</dbReference>
<keyword evidence="2" id="KW-1185">Reference proteome</keyword>
<name>A0A1X7K3P3_9MICO</name>